<dbReference type="EMBL" id="LANA01000001">
    <property type="protein sequence ID" value="NMN67463.1"/>
    <property type="molecule type" value="Genomic_DNA"/>
</dbReference>
<evidence type="ECO:0000313" key="1">
    <source>
        <dbReference type="EMBL" id="NMN67463.1"/>
    </source>
</evidence>
<proteinExistence type="predicted"/>
<gene>
    <name evidence="1" type="ORF">VP91_00006060</name>
</gene>
<reference evidence="1 2" key="1">
    <citation type="submission" date="2019-07" db="EMBL/GenBank/DDBJ databases">
        <title>SAR11 Genome Evolution.</title>
        <authorList>
            <person name="Giovannoni S."/>
        </authorList>
    </citation>
    <scope>NUCLEOTIDE SEQUENCE [LARGE SCALE GENOMIC DNA]</scope>
    <source>
        <strain evidence="1 2">HTCC9565</strain>
    </source>
</reference>
<organism evidence="1 2">
    <name type="scientific">Pelagibacter ubique</name>
    <dbReference type="NCBI Taxonomy" id="198252"/>
    <lineage>
        <taxon>Bacteria</taxon>
        <taxon>Pseudomonadati</taxon>
        <taxon>Pseudomonadota</taxon>
        <taxon>Alphaproteobacteria</taxon>
        <taxon>Candidatus Pelagibacterales</taxon>
        <taxon>Candidatus Pelagibacteraceae</taxon>
        <taxon>Candidatus Pelagibacter</taxon>
    </lineage>
</organism>
<accession>A0ABX1T027</accession>
<protein>
    <submittedName>
        <fullName evidence="1">Uncharacterized protein</fullName>
    </submittedName>
</protein>
<keyword evidence="2" id="KW-1185">Reference proteome</keyword>
<comment type="caution">
    <text evidence="1">The sequence shown here is derived from an EMBL/GenBank/DDBJ whole genome shotgun (WGS) entry which is preliminary data.</text>
</comment>
<dbReference type="Proteomes" id="UP001166004">
    <property type="component" value="Unassembled WGS sequence"/>
</dbReference>
<name>A0ABX1T027_PELUQ</name>
<sequence length="41" mass="4624">MQKIKEIIFLIMSAIVVDGLSAQVVVLVKKVGVRKSIFMKY</sequence>
<evidence type="ECO:0000313" key="2">
    <source>
        <dbReference type="Proteomes" id="UP001166004"/>
    </source>
</evidence>